<protein>
    <submittedName>
        <fullName evidence="1">Uncharacterized protein</fullName>
    </submittedName>
</protein>
<accession>A0A428JTV3</accession>
<keyword evidence="2" id="KW-1185">Reference proteome</keyword>
<evidence type="ECO:0000313" key="1">
    <source>
        <dbReference type="EMBL" id="RSK37464.1"/>
    </source>
</evidence>
<evidence type="ECO:0000313" key="2">
    <source>
        <dbReference type="Proteomes" id="UP000280066"/>
    </source>
</evidence>
<comment type="caution">
    <text evidence="1">The sequence shown here is derived from an EMBL/GenBank/DDBJ whole genome shotgun (WGS) entry which is preliminary data.</text>
</comment>
<dbReference type="Proteomes" id="UP000280066">
    <property type="component" value="Unassembled WGS sequence"/>
</dbReference>
<sequence length="114" mass="12918">MEERILCQAWKTVRIEAGPQPFQGYWSMGEGVVFDFSHLNQPTEVVAAAHWVKQAGRIVHPGNESSLYLLIKTLSDQHLTLELHMVYSGEARHTLTLHLVPAETLEVKSRKVEV</sequence>
<dbReference type="OrthoDB" id="883711at2"/>
<proteinExistence type="predicted"/>
<dbReference type="AlphaFoldDB" id="A0A428JTV3"/>
<name>A0A428JTV3_9BACT</name>
<organism evidence="1 2">
    <name type="scientific">Hymenobacter metallilatus</name>
    <dbReference type="NCBI Taxonomy" id="2493666"/>
    <lineage>
        <taxon>Bacteria</taxon>
        <taxon>Pseudomonadati</taxon>
        <taxon>Bacteroidota</taxon>
        <taxon>Cytophagia</taxon>
        <taxon>Cytophagales</taxon>
        <taxon>Hymenobacteraceae</taxon>
        <taxon>Hymenobacter</taxon>
    </lineage>
</organism>
<dbReference type="RefSeq" id="WP_125426219.1">
    <property type="nucleotide sequence ID" value="NZ_RWIS01000001.1"/>
</dbReference>
<dbReference type="EMBL" id="RWIS01000001">
    <property type="protein sequence ID" value="RSK37464.1"/>
    <property type="molecule type" value="Genomic_DNA"/>
</dbReference>
<reference evidence="1 2" key="1">
    <citation type="submission" date="2018-12" db="EMBL/GenBank/DDBJ databases">
        <authorList>
            <person name="Feng G."/>
            <person name="Zhu H."/>
        </authorList>
    </citation>
    <scope>NUCLEOTIDE SEQUENCE [LARGE SCALE GENOMIC DNA]</scope>
    <source>
        <strain evidence="1 2">9PBR-2</strain>
    </source>
</reference>
<gene>
    <name evidence="1" type="ORF">EI290_02095</name>
</gene>